<comment type="cofactor">
    <cofactor evidence="1">
        <name>[4Fe-4S] cluster</name>
        <dbReference type="ChEBI" id="CHEBI:49883"/>
    </cofactor>
</comment>
<keyword evidence="2" id="KW-0004">4Fe-4S</keyword>
<accession>A0ABY5Y4T0</accession>
<protein>
    <submittedName>
        <fullName evidence="10">MiaB/RimO family radical SAM methylthiotransferase</fullName>
        <ecNumber evidence="10">2.8.4.-</ecNumber>
    </submittedName>
</protein>
<name>A0ABY5Y4T0_9BACT</name>
<feature type="domain" description="Radical SAM core" evidence="9">
    <location>
        <begin position="132"/>
        <end position="368"/>
    </location>
</feature>
<dbReference type="RefSeq" id="WP_334316098.1">
    <property type="nucleotide sequence ID" value="NZ_CP065938.1"/>
</dbReference>
<evidence type="ECO:0000256" key="1">
    <source>
        <dbReference type="ARBA" id="ARBA00001966"/>
    </source>
</evidence>
<dbReference type="InterPro" id="IPR038135">
    <property type="entry name" value="Methylthiotransferase_N_sf"/>
</dbReference>
<dbReference type="EMBL" id="CP065938">
    <property type="protein sequence ID" value="UWX06486.1"/>
    <property type="molecule type" value="Genomic_DNA"/>
</dbReference>
<dbReference type="PROSITE" id="PS51918">
    <property type="entry name" value="RADICAL_SAM"/>
    <property type="match status" value="1"/>
</dbReference>
<dbReference type="GO" id="GO:0016740">
    <property type="term" value="F:transferase activity"/>
    <property type="evidence" value="ECO:0007669"/>
    <property type="project" value="UniProtKB-KW"/>
</dbReference>
<evidence type="ECO:0000259" key="8">
    <source>
        <dbReference type="PROSITE" id="PS51449"/>
    </source>
</evidence>
<dbReference type="Gene3D" id="3.40.50.12160">
    <property type="entry name" value="Methylthiotransferase, N-terminal domain"/>
    <property type="match status" value="1"/>
</dbReference>
<evidence type="ECO:0000313" key="10">
    <source>
        <dbReference type="EMBL" id="UWX06486.1"/>
    </source>
</evidence>
<dbReference type="InterPro" id="IPR006638">
    <property type="entry name" value="Elp3/MiaA/NifB-like_rSAM"/>
</dbReference>
<evidence type="ECO:0000256" key="2">
    <source>
        <dbReference type="ARBA" id="ARBA00022485"/>
    </source>
</evidence>
<dbReference type="InterPro" id="IPR020612">
    <property type="entry name" value="Methylthiotransferase_CS"/>
</dbReference>
<dbReference type="NCBIfam" id="TIGR00089">
    <property type="entry name" value="MiaB/RimO family radical SAM methylthiotransferase"/>
    <property type="match status" value="1"/>
</dbReference>
<keyword evidence="11" id="KW-1185">Reference proteome</keyword>
<keyword evidence="7" id="KW-0411">Iron-sulfur</keyword>
<evidence type="ECO:0000256" key="3">
    <source>
        <dbReference type="ARBA" id="ARBA00022679"/>
    </source>
</evidence>
<evidence type="ECO:0000256" key="5">
    <source>
        <dbReference type="ARBA" id="ARBA00022723"/>
    </source>
</evidence>
<dbReference type="PROSITE" id="PS01278">
    <property type="entry name" value="MTTASE_RADICAL"/>
    <property type="match status" value="1"/>
</dbReference>
<dbReference type="CDD" id="cd01335">
    <property type="entry name" value="Radical_SAM"/>
    <property type="match status" value="1"/>
</dbReference>
<dbReference type="SUPFAM" id="SSF102114">
    <property type="entry name" value="Radical SAM enzymes"/>
    <property type="match status" value="1"/>
</dbReference>
<dbReference type="SFLD" id="SFLDS00029">
    <property type="entry name" value="Radical_SAM"/>
    <property type="match status" value="1"/>
</dbReference>
<gene>
    <name evidence="10" type="ORF">JBF11_04025</name>
</gene>
<evidence type="ECO:0000256" key="7">
    <source>
        <dbReference type="ARBA" id="ARBA00023014"/>
    </source>
</evidence>
<feature type="domain" description="MTTase N-terminal" evidence="8">
    <location>
        <begin position="3"/>
        <end position="120"/>
    </location>
</feature>
<keyword evidence="4" id="KW-0949">S-adenosyl-L-methionine</keyword>
<keyword evidence="3 10" id="KW-0808">Transferase</keyword>
<dbReference type="InterPro" id="IPR023404">
    <property type="entry name" value="rSAM_horseshoe"/>
</dbReference>
<dbReference type="PANTHER" id="PTHR43020">
    <property type="entry name" value="CDK5 REGULATORY SUBUNIT-ASSOCIATED PROTEIN 1"/>
    <property type="match status" value="1"/>
</dbReference>
<dbReference type="SFLD" id="SFLDG01082">
    <property type="entry name" value="B12-binding_domain_containing"/>
    <property type="match status" value="1"/>
</dbReference>
<dbReference type="InterPro" id="IPR005839">
    <property type="entry name" value="Methylthiotransferase"/>
</dbReference>
<dbReference type="Pfam" id="PF00919">
    <property type="entry name" value="UPF0004"/>
    <property type="match status" value="1"/>
</dbReference>
<dbReference type="EC" id="2.8.4.-" evidence="10"/>
<proteinExistence type="predicted"/>
<keyword evidence="6" id="KW-0408">Iron</keyword>
<evidence type="ECO:0000256" key="4">
    <source>
        <dbReference type="ARBA" id="ARBA00022691"/>
    </source>
</evidence>
<dbReference type="Gene3D" id="3.80.30.20">
    <property type="entry name" value="tm_1862 like domain"/>
    <property type="match status" value="1"/>
</dbReference>
<dbReference type="PANTHER" id="PTHR43020:SF2">
    <property type="entry name" value="MITOCHONDRIAL TRNA METHYLTHIOTRANSFERASE CDK5RAP1"/>
    <property type="match status" value="1"/>
</dbReference>
<dbReference type="Proteomes" id="UP001058120">
    <property type="component" value="Chromosome"/>
</dbReference>
<keyword evidence="5" id="KW-0479">Metal-binding</keyword>
<dbReference type="InterPro" id="IPR013848">
    <property type="entry name" value="Methylthiotransferase_N"/>
</dbReference>
<sequence length="426" mass="48440">MSFSFQILTYGCKVNQYESQSVREYWQGFGAREIFEKDEIPDLILLSGCAVTAQGVADARQMVRKILRETPRTKVIVTGCAASAEPEDFCFENVLACISQTAKWNLLHYHPFELPRELTEKNTVYPDFSIQGFTRSRPVLKIQDGCSHFCTYCIVPYTRGKARSRPLKESLAELGRLLEAGFCEIMISGINLRQYSADKLDFWGFLRRVEREFGAEWKGRARIRLSSLEPAQLNDEGLETLAESSLLCPHLHLSLQSGSPGVLQRMGREHYTPEYMAEQISKIKSFWNTFGLGADFLMGFPAETEAELAETLALVKALPFTYAHVFPFSARKGTKAENLQGQLEKHVKQEHAQKVRAEIEAKKEHFLSAMLEKKEMRLSLDVGTKSGWNEFYVACRLENAPQTRELLAVKPVRVENSVLYVEQINN</sequence>
<evidence type="ECO:0000259" key="9">
    <source>
        <dbReference type="PROSITE" id="PS51918"/>
    </source>
</evidence>
<dbReference type="PROSITE" id="PS51449">
    <property type="entry name" value="MTTASE_N"/>
    <property type="match status" value="1"/>
</dbReference>
<dbReference type="Pfam" id="PF04055">
    <property type="entry name" value="Radical_SAM"/>
    <property type="match status" value="1"/>
</dbReference>
<dbReference type="InterPro" id="IPR007197">
    <property type="entry name" value="rSAM"/>
</dbReference>
<dbReference type="SMART" id="SM00729">
    <property type="entry name" value="Elp3"/>
    <property type="match status" value="1"/>
</dbReference>
<organism evidence="10 11">
    <name type="scientific">Taurinivorans muris</name>
    <dbReference type="NCBI Taxonomy" id="2787751"/>
    <lineage>
        <taxon>Bacteria</taxon>
        <taxon>Pseudomonadati</taxon>
        <taxon>Thermodesulfobacteriota</taxon>
        <taxon>Desulfovibrionia</taxon>
        <taxon>Desulfovibrionales</taxon>
        <taxon>Desulfovibrionaceae</taxon>
        <taxon>Taurinivorans</taxon>
    </lineage>
</organism>
<dbReference type="InterPro" id="IPR058240">
    <property type="entry name" value="rSAM_sf"/>
</dbReference>
<reference evidence="10" key="1">
    <citation type="submission" date="2020-12" db="EMBL/GenBank/DDBJ databases">
        <title>Taurinivorans muris gen. nov., sp. nov., fundamental and realized metabolic niche of a ubiquitous sulfidogenic bacterium in the murine intestine.</title>
        <authorList>
            <person name="Ye H."/>
            <person name="Hanson B.T."/>
            <person name="Loy A."/>
        </authorList>
    </citation>
    <scope>NUCLEOTIDE SEQUENCE</scope>
    <source>
        <strain evidence="10">LT0009</strain>
    </source>
</reference>
<evidence type="ECO:0000256" key="6">
    <source>
        <dbReference type="ARBA" id="ARBA00023004"/>
    </source>
</evidence>
<evidence type="ECO:0000313" key="11">
    <source>
        <dbReference type="Proteomes" id="UP001058120"/>
    </source>
</evidence>